<evidence type="ECO:0000256" key="1">
    <source>
        <dbReference type="SAM" id="MobiDB-lite"/>
    </source>
</evidence>
<dbReference type="EMBL" id="JAOB01000081">
    <property type="protein sequence ID" value="EUA14010.1"/>
    <property type="molecule type" value="Genomic_DNA"/>
</dbReference>
<dbReference type="AlphaFoldDB" id="X7Z5T3"/>
<organism evidence="2">
    <name type="scientific">Mycobacterium xenopi 4042</name>
    <dbReference type="NCBI Taxonomy" id="1299334"/>
    <lineage>
        <taxon>Bacteria</taxon>
        <taxon>Bacillati</taxon>
        <taxon>Actinomycetota</taxon>
        <taxon>Actinomycetes</taxon>
        <taxon>Mycobacteriales</taxon>
        <taxon>Mycobacteriaceae</taxon>
        <taxon>Mycobacterium</taxon>
    </lineage>
</organism>
<gene>
    <name evidence="2" type="ORF">I553_7130</name>
</gene>
<feature type="region of interest" description="Disordered" evidence="1">
    <location>
        <begin position="1"/>
        <end position="37"/>
    </location>
</feature>
<name>X7Z5T3_MYCXE</name>
<reference evidence="2" key="1">
    <citation type="submission" date="2014-01" db="EMBL/GenBank/DDBJ databases">
        <authorList>
            <person name="Brown-Elliot B."/>
            <person name="Wallace R."/>
            <person name="Lenaerts A."/>
            <person name="Ordway D."/>
            <person name="DeGroote M.A."/>
            <person name="Parker T."/>
            <person name="Sizemore C."/>
            <person name="Tallon L.J."/>
            <person name="Sadzewicz L.K."/>
            <person name="Sengamalay N."/>
            <person name="Fraser C.M."/>
            <person name="Hine E."/>
            <person name="Shefchek K.A."/>
            <person name="Das S.P."/>
            <person name="Tettelin H."/>
        </authorList>
    </citation>
    <scope>NUCLEOTIDE SEQUENCE [LARGE SCALE GENOMIC DNA]</scope>
    <source>
        <strain evidence="2">4042</strain>
    </source>
</reference>
<proteinExistence type="predicted"/>
<comment type="caution">
    <text evidence="2">The sequence shown here is derived from an EMBL/GenBank/DDBJ whole genome shotgun (WGS) entry which is preliminary data.</text>
</comment>
<accession>X7Z5T3</accession>
<feature type="compositionally biased region" description="Basic and acidic residues" evidence="1">
    <location>
        <begin position="9"/>
        <end position="30"/>
    </location>
</feature>
<evidence type="ECO:0000313" key="2">
    <source>
        <dbReference type="EMBL" id="EUA14010.1"/>
    </source>
</evidence>
<protein>
    <submittedName>
        <fullName evidence="2">Uncharacterized protein</fullName>
    </submittedName>
</protein>
<sequence>MPGSMALPDGHRPADRISRRPRVSVEKPDGTCHLGYL</sequence>